<feature type="transmembrane region" description="Helical" evidence="1">
    <location>
        <begin position="32"/>
        <end position="53"/>
    </location>
</feature>
<protein>
    <recommendedName>
        <fullName evidence="4">DUF3137 domain-containing protein</fullName>
    </recommendedName>
</protein>
<dbReference type="RefSeq" id="WP_051913615.1">
    <property type="nucleotide sequence ID" value="NZ_JMQM01000001.1"/>
</dbReference>
<keyword evidence="1" id="KW-0812">Transmembrane</keyword>
<reference evidence="2 3" key="1">
    <citation type="submission" date="2014-05" db="EMBL/GenBank/DDBJ databases">
        <title>Draft Genome Sequence of Nitratireductor basaltis Strain UMTGB225, A Marine Bacterium Isolated from Green Barrel Tunicate.</title>
        <authorList>
            <person name="Gan H.Y."/>
        </authorList>
    </citation>
    <scope>NUCLEOTIDE SEQUENCE [LARGE SCALE GENOMIC DNA]</scope>
    <source>
        <strain evidence="2 3">UMTGB225</strain>
    </source>
</reference>
<keyword evidence="1" id="KW-0472">Membrane</keyword>
<dbReference type="AlphaFoldDB" id="A0A084U7R1"/>
<evidence type="ECO:0000313" key="3">
    <source>
        <dbReference type="Proteomes" id="UP000053675"/>
    </source>
</evidence>
<keyword evidence="1" id="KW-1133">Transmembrane helix</keyword>
<name>A0A084U7R1_9HYPH</name>
<sequence>MRLVTALTLLGAVGFAAVAILALTGGLRGLPALAAFAIGFGALLGAGLAYLGLTNRYKQVLNGGVCAYLGFDYTLREFDFPLSSFAPLLPFHKNASLEDRIKGHVDGVELDLCEGRFSKKDSKWRTLMLSYSFNKPFKGITTIVADTDWIGNTLEQYRQSGDRVRLEDPRFEERFEVFASDQIEARYLLTPRFMERIVELTERLNNRSGVSLAFIDNRLLICIRIGSAARRFEIGNVFRPVRDGRERAGALLTELGLVTGIIDSLNIGARNRIR</sequence>
<evidence type="ECO:0000256" key="1">
    <source>
        <dbReference type="SAM" id="Phobius"/>
    </source>
</evidence>
<proteinExistence type="predicted"/>
<accession>A0A084U7R1</accession>
<gene>
    <name evidence="2" type="ORF">EL18_00011</name>
</gene>
<comment type="caution">
    <text evidence="2">The sequence shown here is derived from an EMBL/GenBank/DDBJ whole genome shotgun (WGS) entry which is preliminary data.</text>
</comment>
<evidence type="ECO:0008006" key="4">
    <source>
        <dbReference type="Google" id="ProtNLM"/>
    </source>
</evidence>
<evidence type="ECO:0000313" key="2">
    <source>
        <dbReference type="EMBL" id="KFB08997.1"/>
    </source>
</evidence>
<dbReference type="eggNOG" id="COG0457">
    <property type="taxonomic scope" value="Bacteria"/>
</dbReference>
<dbReference type="PATRIC" id="fig|472175.3.peg.10"/>
<dbReference type="EMBL" id="JMQM01000001">
    <property type="protein sequence ID" value="KFB08997.1"/>
    <property type="molecule type" value="Genomic_DNA"/>
</dbReference>
<keyword evidence="3" id="KW-1185">Reference proteome</keyword>
<organism evidence="2 3">
    <name type="scientific">Nitratireductor basaltis</name>
    <dbReference type="NCBI Taxonomy" id="472175"/>
    <lineage>
        <taxon>Bacteria</taxon>
        <taxon>Pseudomonadati</taxon>
        <taxon>Pseudomonadota</taxon>
        <taxon>Alphaproteobacteria</taxon>
        <taxon>Hyphomicrobiales</taxon>
        <taxon>Phyllobacteriaceae</taxon>
        <taxon>Nitratireductor</taxon>
    </lineage>
</organism>
<dbReference type="Pfam" id="PF11335">
    <property type="entry name" value="DUF3137"/>
    <property type="match status" value="1"/>
</dbReference>
<dbReference type="STRING" id="472175.EL18_00011"/>
<dbReference type="InterPro" id="IPR021484">
    <property type="entry name" value="DUF3137"/>
</dbReference>
<dbReference type="Proteomes" id="UP000053675">
    <property type="component" value="Unassembled WGS sequence"/>
</dbReference>
<dbReference type="OrthoDB" id="4960523at2"/>